<dbReference type="Proteomes" id="UP000799444">
    <property type="component" value="Unassembled WGS sequence"/>
</dbReference>
<dbReference type="EMBL" id="ML996107">
    <property type="protein sequence ID" value="KAF2738675.1"/>
    <property type="molecule type" value="Genomic_DNA"/>
</dbReference>
<reference evidence="1" key="1">
    <citation type="journal article" date="2020" name="Stud. Mycol.">
        <title>101 Dothideomycetes genomes: a test case for predicting lifestyles and emergence of pathogens.</title>
        <authorList>
            <person name="Haridas S."/>
            <person name="Albert R."/>
            <person name="Binder M."/>
            <person name="Bloem J."/>
            <person name="Labutti K."/>
            <person name="Salamov A."/>
            <person name="Andreopoulos B."/>
            <person name="Baker S."/>
            <person name="Barry K."/>
            <person name="Bills G."/>
            <person name="Bluhm B."/>
            <person name="Cannon C."/>
            <person name="Castanera R."/>
            <person name="Culley D."/>
            <person name="Daum C."/>
            <person name="Ezra D."/>
            <person name="Gonzalez J."/>
            <person name="Henrissat B."/>
            <person name="Kuo A."/>
            <person name="Liang C."/>
            <person name="Lipzen A."/>
            <person name="Lutzoni F."/>
            <person name="Magnuson J."/>
            <person name="Mondo S."/>
            <person name="Nolan M."/>
            <person name="Ohm R."/>
            <person name="Pangilinan J."/>
            <person name="Park H.-J."/>
            <person name="Ramirez L."/>
            <person name="Alfaro M."/>
            <person name="Sun H."/>
            <person name="Tritt A."/>
            <person name="Yoshinaga Y."/>
            <person name="Zwiers L.-H."/>
            <person name="Turgeon B."/>
            <person name="Goodwin S."/>
            <person name="Spatafora J."/>
            <person name="Crous P."/>
            <person name="Grigoriev I."/>
        </authorList>
    </citation>
    <scope>NUCLEOTIDE SEQUENCE</scope>
    <source>
        <strain evidence="1">CBS 125425</strain>
    </source>
</reference>
<evidence type="ECO:0008006" key="3">
    <source>
        <dbReference type="Google" id="ProtNLM"/>
    </source>
</evidence>
<evidence type="ECO:0000313" key="1">
    <source>
        <dbReference type="EMBL" id="KAF2738675.1"/>
    </source>
</evidence>
<gene>
    <name evidence="1" type="ORF">EJ04DRAFT_485533</name>
</gene>
<dbReference type="InterPro" id="IPR036388">
    <property type="entry name" value="WH-like_DNA-bd_sf"/>
</dbReference>
<evidence type="ECO:0000313" key="2">
    <source>
        <dbReference type="Proteomes" id="UP000799444"/>
    </source>
</evidence>
<sequence length="101" mass="11097">MPLDEMQVAIVEAKLTGLMEKRVWPKTLCPSEVARAFTIEELGELGAGQWRDVMGGVREVAWEMRDRGDLEILQKGEVIGASVSADHINGPIRLRKPGNAA</sequence>
<keyword evidence="2" id="KW-1185">Reference proteome</keyword>
<dbReference type="AlphaFoldDB" id="A0A9P4V7Q3"/>
<dbReference type="InterPro" id="IPR021660">
    <property type="entry name" value="DUF3253"/>
</dbReference>
<dbReference type="OrthoDB" id="2563170at2759"/>
<proteinExistence type="predicted"/>
<comment type="caution">
    <text evidence="1">The sequence shown here is derived from an EMBL/GenBank/DDBJ whole genome shotgun (WGS) entry which is preliminary data.</text>
</comment>
<dbReference type="InterPro" id="IPR036390">
    <property type="entry name" value="WH_DNA-bd_sf"/>
</dbReference>
<dbReference type="SUPFAM" id="SSF46785">
    <property type="entry name" value="Winged helix' DNA-binding domain"/>
    <property type="match status" value="1"/>
</dbReference>
<protein>
    <recommendedName>
        <fullName evidence="3">DUF3253 domain-containing protein</fullName>
    </recommendedName>
</protein>
<accession>A0A9P4V7Q3</accession>
<dbReference type="Gene3D" id="1.10.10.10">
    <property type="entry name" value="Winged helix-like DNA-binding domain superfamily/Winged helix DNA-binding domain"/>
    <property type="match status" value="1"/>
</dbReference>
<organism evidence="1 2">
    <name type="scientific">Polyplosphaeria fusca</name>
    <dbReference type="NCBI Taxonomy" id="682080"/>
    <lineage>
        <taxon>Eukaryota</taxon>
        <taxon>Fungi</taxon>
        <taxon>Dikarya</taxon>
        <taxon>Ascomycota</taxon>
        <taxon>Pezizomycotina</taxon>
        <taxon>Dothideomycetes</taxon>
        <taxon>Pleosporomycetidae</taxon>
        <taxon>Pleosporales</taxon>
        <taxon>Tetraplosphaeriaceae</taxon>
        <taxon>Polyplosphaeria</taxon>
    </lineage>
</organism>
<name>A0A9P4V7Q3_9PLEO</name>
<dbReference type="Pfam" id="PF11625">
    <property type="entry name" value="DUF3253"/>
    <property type="match status" value="1"/>
</dbReference>